<proteinExistence type="predicted"/>
<dbReference type="Proteomes" id="UP000235460">
    <property type="component" value="Unassembled WGS sequence"/>
</dbReference>
<gene>
    <name evidence="1" type="ORF">C0190_06195</name>
</gene>
<evidence type="ECO:0000313" key="1">
    <source>
        <dbReference type="EMBL" id="PMP65912.1"/>
    </source>
</evidence>
<protein>
    <submittedName>
        <fullName evidence="1">Transposase</fullName>
    </submittedName>
</protein>
<accession>A0A2N7PMA0</accession>
<reference evidence="1 2" key="1">
    <citation type="submission" date="2018-01" db="EMBL/GenBank/DDBJ databases">
        <title>Metagenomic assembled genomes from two thermal pools in the Uzon Caldera, Kamchatka, Russia.</title>
        <authorList>
            <person name="Wilkins L."/>
            <person name="Ettinger C."/>
        </authorList>
    </citation>
    <scope>NUCLEOTIDE SEQUENCE [LARGE SCALE GENOMIC DNA]</scope>
    <source>
        <strain evidence="1">ZAV-08</strain>
    </source>
</reference>
<evidence type="ECO:0000313" key="2">
    <source>
        <dbReference type="Proteomes" id="UP000235460"/>
    </source>
</evidence>
<comment type="caution">
    <text evidence="1">The sequence shown here is derived from an EMBL/GenBank/DDBJ whole genome shotgun (WGS) entry which is preliminary data.</text>
</comment>
<dbReference type="AlphaFoldDB" id="A0A2N7PMA0"/>
<organism evidence="1 2">
    <name type="scientific">Thermodesulfobacterium geofontis</name>
    <dbReference type="NCBI Taxonomy" id="1295609"/>
    <lineage>
        <taxon>Bacteria</taxon>
        <taxon>Pseudomonadati</taxon>
        <taxon>Thermodesulfobacteriota</taxon>
        <taxon>Thermodesulfobacteria</taxon>
        <taxon>Thermodesulfobacteriales</taxon>
        <taxon>Thermodesulfobacteriaceae</taxon>
        <taxon>Thermodesulfobacterium</taxon>
    </lineage>
</organism>
<sequence>MEYAKRYRKVSKKEKSQILDEFTKITGYNRSYASYLLSNHGKIIYI</sequence>
<name>A0A2N7PMA0_9BACT</name>
<feature type="non-terminal residue" evidence="1">
    <location>
        <position position="46"/>
    </location>
</feature>
<dbReference type="EMBL" id="PNIK01000088">
    <property type="protein sequence ID" value="PMP65912.1"/>
    <property type="molecule type" value="Genomic_DNA"/>
</dbReference>